<reference evidence="3 4" key="1">
    <citation type="submission" date="2024-01" db="EMBL/GenBank/DDBJ databases">
        <title>Complete genome of Cladobotryum mycophilum ATHUM6906.</title>
        <authorList>
            <person name="Christinaki A.C."/>
            <person name="Myridakis A.I."/>
            <person name="Kouvelis V.N."/>
        </authorList>
    </citation>
    <scope>NUCLEOTIDE SEQUENCE [LARGE SCALE GENOMIC DNA]</scope>
    <source>
        <strain evidence="3 4">ATHUM6906</strain>
    </source>
</reference>
<comment type="caution">
    <text evidence="3">The sequence shown here is derived from an EMBL/GenBank/DDBJ whole genome shotgun (WGS) entry which is preliminary data.</text>
</comment>
<evidence type="ECO:0000256" key="1">
    <source>
        <dbReference type="SAM" id="MobiDB-lite"/>
    </source>
</evidence>
<name>A0ABR0SN30_9HYPO</name>
<keyword evidence="4" id="KW-1185">Reference proteome</keyword>
<feature type="domain" description="BZIP" evidence="2">
    <location>
        <begin position="136"/>
        <end position="151"/>
    </location>
</feature>
<evidence type="ECO:0000313" key="4">
    <source>
        <dbReference type="Proteomes" id="UP001338125"/>
    </source>
</evidence>
<evidence type="ECO:0000313" key="3">
    <source>
        <dbReference type="EMBL" id="KAK5993196.1"/>
    </source>
</evidence>
<gene>
    <name evidence="3" type="ORF">PT974_06624</name>
</gene>
<dbReference type="EMBL" id="JAVFKD010000012">
    <property type="protein sequence ID" value="KAK5993196.1"/>
    <property type="molecule type" value="Genomic_DNA"/>
</dbReference>
<organism evidence="3 4">
    <name type="scientific">Cladobotryum mycophilum</name>
    <dbReference type="NCBI Taxonomy" id="491253"/>
    <lineage>
        <taxon>Eukaryota</taxon>
        <taxon>Fungi</taxon>
        <taxon>Dikarya</taxon>
        <taxon>Ascomycota</taxon>
        <taxon>Pezizomycotina</taxon>
        <taxon>Sordariomycetes</taxon>
        <taxon>Hypocreomycetidae</taxon>
        <taxon>Hypocreales</taxon>
        <taxon>Hypocreaceae</taxon>
        <taxon>Cladobotryum</taxon>
    </lineage>
</organism>
<dbReference type="InterPro" id="IPR004827">
    <property type="entry name" value="bZIP"/>
</dbReference>
<proteinExistence type="predicted"/>
<dbReference type="PANTHER" id="PTHR39607:SF2">
    <property type="entry name" value="BZIP DOMAIN-CONTAINING PROTEIN"/>
    <property type="match status" value="1"/>
</dbReference>
<feature type="compositionally biased region" description="Basic and acidic residues" evidence="1">
    <location>
        <begin position="151"/>
        <end position="164"/>
    </location>
</feature>
<dbReference type="CDD" id="cd14688">
    <property type="entry name" value="bZIP_YAP"/>
    <property type="match status" value="1"/>
</dbReference>
<feature type="compositionally biased region" description="Low complexity" evidence="1">
    <location>
        <begin position="97"/>
        <end position="111"/>
    </location>
</feature>
<dbReference type="InterPro" id="IPR052635">
    <property type="entry name" value="Sec_Metab_Biosynth_Reg"/>
</dbReference>
<feature type="compositionally biased region" description="Polar residues" evidence="1">
    <location>
        <begin position="46"/>
        <end position="57"/>
    </location>
</feature>
<protein>
    <recommendedName>
        <fullName evidence="2">BZIP domain-containing protein</fullName>
    </recommendedName>
</protein>
<dbReference type="PANTHER" id="PTHR39607">
    <property type="entry name" value="XANTHOCILLIN BIOSYNTHESIS CLUSTER TRANSCRIPTION FACTOR XANC-RELATED"/>
    <property type="match status" value="1"/>
</dbReference>
<feature type="region of interest" description="Disordered" evidence="1">
    <location>
        <begin position="1"/>
        <end position="167"/>
    </location>
</feature>
<dbReference type="Proteomes" id="UP001338125">
    <property type="component" value="Unassembled WGS sequence"/>
</dbReference>
<evidence type="ECO:0000259" key="2">
    <source>
        <dbReference type="PROSITE" id="PS00036"/>
    </source>
</evidence>
<sequence>MSSIEHLQPADILAPKIRIQSPSPVPFEISKTTTSSKKTRDSSTRLSVKTSNLTKSTEAIGCRRSPKRTASKVDLTGNNSKSYSANMALRSSRDRSQTPSSSSSSSKKSCASPPPKRAKTGLKDVDWTDVTDPEERRRIQNRIAQRKFREKAREQKERAEREAQNQEYAGNSYRIPLATELETTETELSGLPWGGVNLCHFIARGHEAESRRSSGRGTYTGDESLGSGNYSISYGTGMHQSPSYGSSGPDDGFFDETPYVYDPSFISQAFPAMP</sequence>
<accession>A0ABR0SN30</accession>
<feature type="compositionally biased region" description="Polar residues" evidence="1">
    <location>
        <begin position="76"/>
        <end position="85"/>
    </location>
</feature>
<dbReference type="PROSITE" id="PS00036">
    <property type="entry name" value="BZIP_BASIC"/>
    <property type="match status" value="1"/>
</dbReference>